<dbReference type="FunFam" id="3.40.50.720:FF:000281">
    <property type="entry name" value="Uncharacterized oxidoreductase YIR035C"/>
    <property type="match status" value="1"/>
</dbReference>
<evidence type="ECO:0000313" key="6">
    <source>
        <dbReference type="Proteomes" id="UP000287144"/>
    </source>
</evidence>
<dbReference type="InterPro" id="IPR057326">
    <property type="entry name" value="KR_dom"/>
</dbReference>
<dbReference type="Gene3D" id="3.40.50.720">
    <property type="entry name" value="NAD(P)-binding Rossmann-like Domain"/>
    <property type="match status" value="1"/>
</dbReference>
<evidence type="ECO:0000256" key="3">
    <source>
        <dbReference type="ARBA" id="ARBA00023002"/>
    </source>
</evidence>
<evidence type="ECO:0000256" key="1">
    <source>
        <dbReference type="ARBA" id="ARBA00006484"/>
    </source>
</evidence>
<keyword evidence="2" id="KW-0521">NADP</keyword>
<dbReference type="PANTHER" id="PTHR43008:SF8">
    <property type="entry name" value="BENZIL REDUCTASE ((S)-BENZOIN FORMING) IRC24"/>
    <property type="match status" value="1"/>
</dbReference>
<proteinExistence type="inferred from homology"/>
<sequence length="293" mass="31877">MQMQAPDDVCDQYRVSFRTHSANSRKKGKSCVRRRYTTPTTANMTSKVFIVTGASKGIGAAITRYLLGQSHKVVVTARSSEPLEGFKKSHPDQVQFIAGDIVDPEMPTKLTELAVSSFGKIDGLVINHGLLAPKRFADTTAEEWKHIYDVNVFSGIAVAQAALNELRKSKGCIVWVSSGAATKHYKGWASYGSSKAVYNSISAHLALEEPDITSVAVAPGRVDTDMQGVLRAEGKDSMDEAQYATFAEAKEKGTLLKPEQPGHVMAKFVADPLKSLSGKFFTWNSPEVAAYQE</sequence>
<comment type="caution">
    <text evidence="5">The sequence shown here is derived from an EMBL/GenBank/DDBJ whole genome shotgun (WGS) entry which is preliminary data.</text>
</comment>
<dbReference type="Pfam" id="PF00106">
    <property type="entry name" value="adh_short"/>
    <property type="match status" value="1"/>
</dbReference>
<dbReference type="EMBL" id="NKCK01000043">
    <property type="protein sequence ID" value="RSM06886.1"/>
    <property type="molecule type" value="Genomic_DNA"/>
</dbReference>
<name>A0A428TXY5_9HYPO</name>
<reference evidence="5 6" key="1">
    <citation type="submission" date="2017-06" db="EMBL/GenBank/DDBJ databases">
        <title>Comparative genomic analysis of Ambrosia Fusariam Clade fungi.</title>
        <authorList>
            <person name="Stajich J.E."/>
            <person name="Carrillo J."/>
            <person name="Kijimoto T."/>
            <person name="Eskalen A."/>
            <person name="O'Donnell K."/>
            <person name="Kasson M."/>
        </authorList>
    </citation>
    <scope>NUCLEOTIDE SEQUENCE [LARGE SCALE GENOMIC DNA]</scope>
    <source>
        <strain evidence="5 6">NRRL62579</strain>
    </source>
</reference>
<dbReference type="PRINTS" id="PR00081">
    <property type="entry name" value="GDHRDH"/>
</dbReference>
<gene>
    <name evidence="5" type="ORF">CEP52_005481</name>
</gene>
<dbReference type="SUPFAM" id="SSF51735">
    <property type="entry name" value="NAD(P)-binding Rossmann-fold domains"/>
    <property type="match status" value="1"/>
</dbReference>
<accession>A0A428TXY5</accession>
<keyword evidence="3" id="KW-0560">Oxidoreductase</keyword>
<comment type="similarity">
    <text evidence="1">Belongs to the short-chain dehydrogenases/reductases (SDR) family.</text>
</comment>
<organism evidence="5 6">
    <name type="scientific">Fusarium oligoseptatum</name>
    <dbReference type="NCBI Taxonomy" id="2604345"/>
    <lineage>
        <taxon>Eukaryota</taxon>
        <taxon>Fungi</taxon>
        <taxon>Dikarya</taxon>
        <taxon>Ascomycota</taxon>
        <taxon>Pezizomycotina</taxon>
        <taxon>Sordariomycetes</taxon>
        <taxon>Hypocreomycetidae</taxon>
        <taxon>Hypocreales</taxon>
        <taxon>Nectriaceae</taxon>
        <taxon>Fusarium</taxon>
        <taxon>Fusarium solani species complex</taxon>
    </lineage>
</organism>
<dbReference type="Proteomes" id="UP000287144">
    <property type="component" value="Unassembled WGS sequence"/>
</dbReference>
<dbReference type="GO" id="GO:0050664">
    <property type="term" value="F:oxidoreductase activity, acting on NAD(P)H, oxygen as acceptor"/>
    <property type="evidence" value="ECO:0007669"/>
    <property type="project" value="TreeGrafter"/>
</dbReference>
<evidence type="ECO:0000313" key="5">
    <source>
        <dbReference type="EMBL" id="RSM06886.1"/>
    </source>
</evidence>
<evidence type="ECO:0000256" key="2">
    <source>
        <dbReference type="ARBA" id="ARBA00022857"/>
    </source>
</evidence>
<dbReference type="InterPro" id="IPR036291">
    <property type="entry name" value="NAD(P)-bd_dom_sf"/>
</dbReference>
<evidence type="ECO:0000259" key="4">
    <source>
        <dbReference type="SMART" id="SM00822"/>
    </source>
</evidence>
<dbReference type="AlphaFoldDB" id="A0A428TXY5"/>
<dbReference type="PANTHER" id="PTHR43008">
    <property type="entry name" value="BENZIL REDUCTASE"/>
    <property type="match status" value="1"/>
</dbReference>
<keyword evidence="6" id="KW-1185">Reference proteome</keyword>
<dbReference type="InterPro" id="IPR002347">
    <property type="entry name" value="SDR_fam"/>
</dbReference>
<dbReference type="STRING" id="1325735.A0A428TXY5"/>
<dbReference type="SMART" id="SM00822">
    <property type="entry name" value="PKS_KR"/>
    <property type="match status" value="1"/>
</dbReference>
<protein>
    <recommendedName>
        <fullName evidence="4">Ketoreductase domain-containing protein</fullName>
    </recommendedName>
</protein>
<feature type="domain" description="Ketoreductase" evidence="4">
    <location>
        <begin position="47"/>
        <end position="225"/>
    </location>
</feature>